<organism evidence="2 3">
    <name type="scientific">Pseudidiomarina maritima</name>
    <dbReference type="NCBI Taxonomy" id="519453"/>
    <lineage>
        <taxon>Bacteria</taxon>
        <taxon>Pseudomonadati</taxon>
        <taxon>Pseudomonadota</taxon>
        <taxon>Gammaproteobacteria</taxon>
        <taxon>Alteromonadales</taxon>
        <taxon>Idiomarinaceae</taxon>
        <taxon>Pseudidiomarina</taxon>
    </lineage>
</organism>
<evidence type="ECO:0000313" key="3">
    <source>
        <dbReference type="Proteomes" id="UP000199424"/>
    </source>
</evidence>
<proteinExistence type="predicted"/>
<dbReference type="Proteomes" id="UP000199424">
    <property type="component" value="Unassembled WGS sequence"/>
</dbReference>
<gene>
    <name evidence="2" type="ORF">SAMN04488070_1440</name>
</gene>
<evidence type="ECO:0000256" key="1">
    <source>
        <dbReference type="SAM" id="SignalP"/>
    </source>
</evidence>
<keyword evidence="3" id="KW-1185">Reference proteome</keyword>
<reference evidence="3" key="1">
    <citation type="submission" date="2016-10" db="EMBL/GenBank/DDBJ databases">
        <authorList>
            <person name="Varghese N."/>
            <person name="Submissions S."/>
        </authorList>
    </citation>
    <scope>NUCLEOTIDE SEQUENCE [LARGE SCALE GENOMIC DNA]</scope>
    <source>
        <strain evidence="3">CGMCC 1.7285</strain>
    </source>
</reference>
<dbReference type="RefSeq" id="WP_092857054.1">
    <property type="nucleotide sequence ID" value="NZ_FOYU01000002.1"/>
</dbReference>
<dbReference type="AlphaFoldDB" id="A0A1I6H4W9"/>
<protein>
    <submittedName>
        <fullName evidence="2">Uncharacterized protein</fullName>
    </submittedName>
</protein>
<keyword evidence="1" id="KW-0732">Signal</keyword>
<dbReference type="EMBL" id="FOYU01000002">
    <property type="protein sequence ID" value="SFR49347.1"/>
    <property type="molecule type" value="Genomic_DNA"/>
</dbReference>
<sequence>MKLSAMSVLVATSIVLTSAVGASAWHTQNSKTLEECQALMQNSEQPNAQQVCEAHQQSVTWGSWFSGKSRSTQFHFLDLFELLFGSSEASKRDYNHPISG</sequence>
<evidence type="ECO:0000313" key="2">
    <source>
        <dbReference type="EMBL" id="SFR49347.1"/>
    </source>
</evidence>
<feature type="chain" id="PRO_5011728331" evidence="1">
    <location>
        <begin position="23"/>
        <end position="100"/>
    </location>
</feature>
<feature type="signal peptide" evidence="1">
    <location>
        <begin position="1"/>
        <end position="22"/>
    </location>
</feature>
<name>A0A1I6H4W9_9GAMM</name>
<accession>A0A1I6H4W9</accession>